<reference evidence="11" key="1">
    <citation type="submission" date="2016-04" db="UniProtKB">
        <authorList>
            <consortium name="WormBaseParasite"/>
        </authorList>
    </citation>
    <scope>IDENTIFICATION</scope>
</reference>
<feature type="region of interest" description="Disordered" evidence="6">
    <location>
        <begin position="679"/>
        <end position="1156"/>
    </location>
</feature>
<dbReference type="InterPro" id="IPR007110">
    <property type="entry name" value="Ig-like_dom"/>
</dbReference>
<dbReference type="SMART" id="SM00408">
    <property type="entry name" value="IGc2"/>
    <property type="match status" value="8"/>
</dbReference>
<dbReference type="InterPro" id="IPR036116">
    <property type="entry name" value="FN3_sf"/>
</dbReference>
<keyword evidence="3" id="KW-0677">Repeat</keyword>
<feature type="domain" description="Ig-like" evidence="7">
    <location>
        <begin position="2353"/>
        <end position="2432"/>
    </location>
</feature>
<feature type="compositionally biased region" description="Basic and acidic residues" evidence="6">
    <location>
        <begin position="1032"/>
        <end position="1078"/>
    </location>
</feature>
<evidence type="ECO:0000313" key="10">
    <source>
        <dbReference type="Proteomes" id="UP000271162"/>
    </source>
</evidence>
<dbReference type="STRING" id="27835.A0A158QZV9"/>
<evidence type="ECO:0000256" key="4">
    <source>
        <dbReference type="ARBA" id="ARBA00023157"/>
    </source>
</evidence>
<dbReference type="InterPro" id="IPR003598">
    <property type="entry name" value="Ig_sub2"/>
</dbReference>
<dbReference type="WBParaSite" id="NBR_0001079801-mRNA-1">
    <property type="protein sequence ID" value="NBR_0001079801-mRNA-1"/>
    <property type="gene ID" value="NBR_0001079801"/>
</dbReference>
<dbReference type="PANTHER" id="PTHR13817">
    <property type="entry name" value="TITIN"/>
    <property type="match status" value="1"/>
</dbReference>
<feature type="compositionally biased region" description="Acidic residues" evidence="6">
    <location>
        <begin position="149"/>
        <end position="168"/>
    </location>
</feature>
<dbReference type="SUPFAM" id="SSF49265">
    <property type="entry name" value="Fibronectin type III"/>
    <property type="match status" value="4"/>
</dbReference>
<feature type="compositionally biased region" description="Low complexity" evidence="6">
    <location>
        <begin position="1135"/>
        <end position="1152"/>
    </location>
</feature>
<dbReference type="SUPFAM" id="SSF48726">
    <property type="entry name" value="Immunoglobulin"/>
    <property type="match status" value="10"/>
</dbReference>
<accession>A0A158QZV9</accession>
<comment type="subcellular location">
    <subcellularLocation>
        <location evidence="1">Cytoplasm</location>
    </subcellularLocation>
</comment>
<dbReference type="InterPro" id="IPR036179">
    <property type="entry name" value="Ig-like_dom_sf"/>
</dbReference>
<dbReference type="SMART" id="SM00060">
    <property type="entry name" value="FN3"/>
    <property type="match status" value="5"/>
</dbReference>
<feature type="region of interest" description="Disordered" evidence="6">
    <location>
        <begin position="148"/>
        <end position="168"/>
    </location>
</feature>
<feature type="compositionally biased region" description="Basic and acidic residues" evidence="6">
    <location>
        <begin position="726"/>
        <end position="738"/>
    </location>
</feature>
<feature type="domain" description="Fibronectin type-III" evidence="8">
    <location>
        <begin position="59"/>
        <end position="153"/>
    </location>
</feature>
<sequence length="2596" mass="290909">MLLDGENLKLLASVETYDDFVSVRIKNVKKTCDVKFIATNEYGEQSIEIPVVVLDVPSAPLDVKVKDIGPTTATILWSTPKSSNGAEIIEYCIERKSVEYSRWRTAGRVPADCFSFTATDLFPNDIYGFRVTAVNSIGQGLPSKTIEVETPEEREEGEEESLVDGQETIEDYEEVDFTLEDGHMDETGEVDAVDVTVSLKDLQEGEQEKKPEKKLEEEETKVDDAEQKPAEKPVPADEDKAKPKKKKVKKDDKKKEEEKEEKKPEEKPMVDEKVEADDEKADKEKKLEEEAKPTEESKPDDEAKRKKAKKDDKKKDEEKKEAEKPEEKVKPVEEVKKPEEKPEEKEKRAEDEKPKKLEKDEKKAEEKKEAEKPEKVKLAEEEKPKKAKKDEKKPEEKKEAEKPEEEVKPAEEEKPKKAKKDEKKAEEKKEVEKPEEKGKPAEEEKPKTAKKDEKKPEEKKEVEKPEEKVKPAEEEKPKKAKKDEKKAEGKKEEKPEEKIKPVEDEKPKKVKKDEKKPEEKKEAEKPEEKVKPAEEEKPKKAKKDEKKPEEKKEAEKPEEKVKPAEEEKPKKAKKDEKAEEKNEEKPEEKTKKTKKEKKDEKPKEEKKVKPAEKEKAKRDESKEEAVSEKEAAKTEETEEDAGKKKKKIPKALVIPDEISSRFGEPSTLHSETNITTTITAKEGIAETVSPLKQPQSASITMKVDSASKTKSRVTSPETDAAFTFKRRSETPELGKEEASANLKIPLKSKDKTGLPPSPVPKQDVQKKAEAEKVEPKQEQKKASPDGEEKGKIKKAKKDEKKPEEKKEAEKPDDKAKPTEEEKPKKAKEDEKKPEEKEAEELEAKAKPAEDVKKAKKGEKKPEEKEAEKKEAEKKEVEKKEAEKKEVEKKEEKAKPAEDVKKAKKDEKKPEEKKEAEKPEEKAKPAEDVKKAKKDEKKPEEKKEAEKKEAEKKEVEKKEEKAKPAEDDKKAKKEEKKPEEKKEAEKPEEKAKPADEAKPKEEVGEEKIEEKKVAEKPAEEAKPKKVKKVAKKKPVEEKEAEKPDEVTEEAKPKEQLKDEEKAEKKEDVAVEAERVKEEQPQFEITPPTDIDEESVMTDGEVTRRKSKSKSPMVDQAIPEDEVLEVKSGERTPLDDSLSSRSSRRSSGTSSVESYKISTRRMRKEGFASVPGTEVMALRGDTVRLECELMNWNDEVQWSINGKSCDAEPRSTVESDGPFRTLSIRDLTPEDSGLIVAVRLGDSVAMTNIIVEETSLECELMNWNDEVQWSINGKSCDAEPRSTVESDGPFRTLSIRDLTPEDSGLIVAVRLGDSVAMTNIIVEETSAEITKRLGRKTVGKEGDSVTLSVELDHPAKEVTWTKDDEPLTDTSKYTIDSEGITVTLTILRADFSDAGQYVVDVDGSKCYTNLIISGKPRIKPSEKELVEIERDENIMLNVNFECQDEPVVTCLFNGSVLREDAKTYIDIHENTVKFCKRQVTKADSGEYVLKLSNEHGEATEAFTVKMNDELVFTERYTVGNLLPEISYVFKVEAINEAGMKSNSNVVSDVLFIAPKIGRPTTVPAVPRITITGEDSVTVEWDTYDDDEPSAEYTVAYKSEGSLIWTEVNCVSNSCTLDGLKEGVAYVFKLALRNEASVPPVIVKHIKSVSIPKKRALQLECHSNAEPAPEYIWYKDGEEIIPQSSNTEIVNEGFMSRLTIHSVDTTDGGTYTCVVENDHGSSKSTATVTITDVRCHFESSFSEYIEVVEGQDIELCCTVSDEDGVVLWFKDGKPVKESERMIVRAEGTERTLKLLKATDSDSGTYRCETSDGRSRTEGELLVKEEDAHISVGPQDVTVRQLGSEMALRCELTRPVNRVQWFKNGIEIWPQANKFIMTTSGCSSTLEIRNFEKTDIGNYTAALNDKEVSAPAHVTLEVAPEVKIREDLEEELVLQAHEELMFHVEVEGHPLPSLTVLHKGVRIQTRATVEEYDNVMSIRMKDLARDDCGAVKIVAENEFGVAEREIRLTVLDVPSEPLCLSACDTTTDSTKLSWSHPEKTNGAPVTAFIIERKAVDSNRWRQIGKTNGNTLEFEATELFSNQVYGFRIIAVNSAGEGPPSQSIDVLTFGDDESKVDSSESSLLSVLDAPNTPEAHLDDGKVTLSWNAVEDDASYKIERQRNDGEWLEITVTEKTEFVDRSLVENGFYTYRVTAKSFMSESKPSGSTAPIEIQGKPELEEEKAEEKEASEPIQQDKIEEIPQVNGEVKENGEVPTPVVDGEITPTKEKSPEKAGEKKKKKKKVAKKEEEVVEVDAAKLDDKEAETESKPKEPEKEVKEEEAAKKEDEAVPDEKAIKAEEEKPLEAKKKEKAEEFILTPKVSIVELKVGESGELVVNASRPAKFKWTKDGRSLSGDFSLEENKTTSSVKISSAVLESAGEFKCVATDNDGKEAETSITVKVGGKPIVEPESSTVEVKIGETAKLFAGIRNDVGVKCEWSKDGKAIKASKKVSPSHKDGTAQLVIKEAEPSSGGVYKLTVSNADGTDSAEITLIVKSVPAAPEGPLEVSIGDKSCKLSWKPPANDGCSALLGYYVEKYDEKTKKWTFVARVTENKYSTGEALR</sequence>
<dbReference type="Pfam" id="PF07679">
    <property type="entry name" value="I-set"/>
    <property type="match status" value="8"/>
</dbReference>
<feature type="domain" description="Ig-like" evidence="7">
    <location>
        <begin position="1163"/>
        <end position="1231"/>
    </location>
</feature>
<keyword evidence="2" id="KW-0963">Cytoplasm</keyword>
<evidence type="ECO:0000256" key="2">
    <source>
        <dbReference type="ARBA" id="ARBA00022490"/>
    </source>
</evidence>
<feature type="domain" description="Ig-like" evidence="7">
    <location>
        <begin position="1839"/>
        <end position="1913"/>
    </location>
</feature>
<feature type="region of interest" description="Disordered" evidence="6">
    <location>
        <begin position="2193"/>
        <end position="2343"/>
    </location>
</feature>
<organism evidence="11">
    <name type="scientific">Nippostrongylus brasiliensis</name>
    <name type="common">Rat hookworm</name>
    <dbReference type="NCBI Taxonomy" id="27835"/>
    <lineage>
        <taxon>Eukaryota</taxon>
        <taxon>Metazoa</taxon>
        <taxon>Ecdysozoa</taxon>
        <taxon>Nematoda</taxon>
        <taxon>Chromadorea</taxon>
        <taxon>Rhabditida</taxon>
        <taxon>Rhabditina</taxon>
        <taxon>Rhabditomorpha</taxon>
        <taxon>Strongyloidea</taxon>
        <taxon>Heligmosomidae</taxon>
        <taxon>Nippostrongylus</taxon>
    </lineage>
</organism>
<dbReference type="SMART" id="SM00409">
    <property type="entry name" value="IG"/>
    <property type="match status" value="9"/>
</dbReference>
<evidence type="ECO:0000259" key="8">
    <source>
        <dbReference type="PROSITE" id="PS50853"/>
    </source>
</evidence>
<dbReference type="InterPro" id="IPR003599">
    <property type="entry name" value="Ig_sub"/>
</dbReference>
<feature type="compositionally biased region" description="Basic and acidic residues" evidence="6">
    <location>
        <begin position="249"/>
        <end position="273"/>
    </location>
</feature>
<evidence type="ECO:0000256" key="6">
    <source>
        <dbReference type="SAM" id="MobiDB-lite"/>
    </source>
</evidence>
<dbReference type="CDD" id="cd00063">
    <property type="entry name" value="FN3"/>
    <property type="match status" value="5"/>
</dbReference>
<feature type="compositionally biased region" description="Polar residues" evidence="6">
    <location>
        <begin position="690"/>
        <end position="699"/>
    </location>
</feature>
<dbReference type="Proteomes" id="UP000271162">
    <property type="component" value="Unassembled WGS sequence"/>
</dbReference>
<dbReference type="GO" id="GO:0031430">
    <property type="term" value="C:M band"/>
    <property type="evidence" value="ECO:0007669"/>
    <property type="project" value="TreeGrafter"/>
</dbReference>
<dbReference type="EMBL" id="UYSL01020390">
    <property type="protein sequence ID" value="VDL74388.1"/>
    <property type="molecule type" value="Genomic_DNA"/>
</dbReference>
<feature type="domain" description="Ig-like" evidence="7">
    <location>
        <begin position="2439"/>
        <end position="2525"/>
    </location>
</feature>
<proteinExistence type="predicted"/>
<evidence type="ECO:0000313" key="9">
    <source>
        <dbReference type="EMBL" id="VDL74388.1"/>
    </source>
</evidence>
<feature type="compositionally biased region" description="Basic and acidic residues" evidence="6">
    <location>
        <begin position="280"/>
        <end position="635"/>
    </location>
</feature>
<reference evidence="9 10" key="2">
    <citation type="submission" date="2018-11" db="EMBL/GenBank/DDBJ databases">
        <authorList>
            <consortium name="Pathogen Informatics"/>
        </authorList>
    </citation>
    <scope>NUCLEOTIDE SEQUENCE [LARGE SCALE GENOMIC DNA]</scope>
</reference>
<evidence type="ECO:0000259" key="7">
    <source>
        <dbReference type="PROSITE" id="PS50835"/>
    </source>
</evidence>
<evidence type="ECO:0000256" key="1">
    <source>
        <dbReference type="ARBA" id="ARBA00004496"/>
    </source>
</evidence>
<dbReference type="FunFam" id="2.60.40.10:FF:000612">
    <property type="entry name" value="palladin isoform X1"/>
    <property type="match status" value="1"/>
</dbReference>
<evidence type="ECO:0000256" key="3">
    <source>
        <dbReference type="ARBA" id="ARBA00022737"/>
    </source>
</evidence>
<dbReference type="OMA" id="HTSPDQR"/>
<feature type="compositionally biased region" description="Basic and acidic residues" evidence="6">
    <location>
        <begin position="2259"/>
        <end position="2269"/>
    </location>
</feature>
<feature type="domain" description="Fibronectin type-III" evidence="8">
    <location>
        <begin position="2124"/>
        <end position="2210"/>
    </location>
</feature>
<dbReference type="PROSITE" id="PS50835">
    <property type="entry name" value="IG_LIKE"/>
    <property type="match status" value="6"/>
</dbReference>
<name>A0A158QZV9_NIPBR</name>
<dbReference type="Gene3D" id="2.60.40.10">
    <property type="entry name" value="Immunoglobulins"/>
    <property type="match status" value="15"/>
</dbReference>
<feature type="compositionally biased region" description="Basic and acidic residues" evidence="6">
    <location>
        <begin position="2218"/>
        <end position="2234"/>
    </location>
</feature>
<evidence type="ECO:0000256" key="5">
    <source>
        <dbReference type="ARBA" id="ARBA00023319"/>
    </source>
</evidence>
<feature type="domain" description="Ig-like" evidence="7">
    <location>
        <begin position="1736"/>
        <end position="1820"/>
    </location>
</feature>
<dbReference type="PROSITE" id="PS50853">
    <property type="entry name" value="FN3"/>
    <property type="match status" value="4"/>
</dbReference>
<feature type="compositionally biased region" description="Basic and acidic residues" evidence="6">
    <location>
        <begin position="763"/>
        <end position="852"/>
    </location>
</feature>
<dbReference type="InterPro" id="IPR013098">
    <property type="entry name" value="Ig_I-set"/>
</dbReference>
<feature type="compositionally biased region" description="Basic and acidic residues" evidence="6">
    <location>
        <begin position="1122"/>
        <end position="1132"/>
    </location>
</feature>
<feature type="domain" description="Fibronectin type-III" evidence="8">
    <location>
        <begin position="2009"/>
        <end position="2107"/>
    </location>
</feature>
<dbReference type="FunFam" id="2.60.40.10:FF:000211">
    <property type="entry name" value="Obscurin-like protein 1"/>
    <property type="match status" value="1"/>
</dbReference>
<dbReference type="InterPro" id="IPR050964">
    <property type="entry name" value="Striated_Muscle_Regulatory"/>
</dbReference>
<feature type="domain" description="Fibronectin type-III" evidence="8">
    <location>
        <begin position="1560"/>
        <end position="1648"/>
    </location>
</feature>
<feature type="compositionally biased region" description="Polar residues" evidence="6">
    <location>
        <begin position="2193"/>
        <end position="2202"/>
    </location>
</feature>
<feature type="domain" description="Ig-like" evidence="7">
    <location>
        <begin position="1636"/>
        <end position="1726"/>
    </location>
</feature>
<dbReference type="InterPro" id="IPR003961">
    <property type="entry name" value="FN3_dom"/>
</dbReference>
<feature type="compositionally biased region" description="Polar residues" evidence="6">
    <location>
        <begin position="706"/>
        <end position="717"/>
    </location>
</feature>
<dbReference type="PANTHER" id="PTHR13817:SF151">
    <property type="entry name" value="TITIN"/>
    <property type="match status" value="1"/>
</dbReference>
<feature type="compositionally biased region" description="Basic and acidic residues" evidence="6">
    <location>
        <begin position="859"/>
        <end position="1022"/>
    </location>
</feature>
<dbReference type="GO" id="GO:0045214">
    <property type="term" value="P:sarcomere organization"/>
    <property type="evidence" value="ECO:0007669"/>
    <property type="project" value="TreeGrafter"/>
</dbReference>
<feature type="compositionally biased region" description="Basic residues" evidence="6">
    <location>
        <begin position="2270"/>
        <end position="2279"/>
    </location>
</feature>
<keyword evidence="10" id="KW-1185">Reference proteome</keyword>
<dbReference type="CDD" id="cd00096">
    <property type="entry name" value="Ig"/>
    <property type="match status" value="1"/>
</dbReference>
<evidence type="ECO:0000313" key="11">
    <source>
        <dbReference type="WBParaSite" id="NBR_0001079801-mRNA-1"/>
    </source>
</evidence>
<keyword evidence="5" id="KW-0393">Immunoglobulin domain</keyword>
<feature type="compositionally biased region" description="Basic and acidic residues" evidence="6">
    <location>
        <begin position="201"/>
        <end position="241"/>
    </location>
</feature>
<feature type="region of interest" description="Disordered" evidence="6">
    <location>
        <begin position="201"/>
        <end position="652"/>
    </location>
</feature>
<protein>
    <submittedName>
        <fullName evidence="11">Fibronectin type-III domain-containing protein</fullName>
    </submittedName>
</protein>
<gene>
    <name evidence="9" type="ORF">NBR_LOCUS10799</name>
</gene>
<feature type="compositionally biased region" description="Basic and acidic residues" evidence="6">
    <location>
        <begin position="2289"/>
        <end position="2343"/>
    </location>
</feature>
<keyword evidence="4" id="KW-1015">Disulfide bond</keyword>
<dbReference type="InterPro" id="IPR013783">
    <property type="entry name" value="Ig-like_fold"/>
</dbReference>
<dbReference type="Pfam" id="PF00041">
    <property type="entry name" value="fn3"/>
    <property type="match status" value="3"/>
</dbReference>